<comment type="caution">
    <text evidence="1">The sequence shown here is derived from an EMBL/GenBank/DDBJ whole genome shotgun (WGS) entry which is preliminary data.</text>
</comment>
<evidence type="ECO:0000313" key="2">
    <source>
        <dbReference type="Proteomes" id="UP000019184"/>
    </source>
</evidence>
<name>A0A7U7G8C8_9GAMM</name>
<protein>
    <submittedName>
        <fullName evidence="1">Uncharacterized protein</fullName>
    </submittedName>
</protein>
<keyword evidence="2" id="KW-1185">Reference proteome</keyword>
<dbReference type="AlphaFoldDB" id="A0A7U7G8C8"/>
<dbReference type="Proteomes" id="UP000019184">
    <property type="component" value="Unassembled WGS sequence"/>
</dbReference>
<gene>
    <name evidence="1" type="ORF">BN874_1340002</name>
</gene>
<proteinExistence type="predicted"/>
<organism evidence="1 2">
    <name type="scientific">Candidatus Contendobacter odensis Run_B_J11</name>
    <dbReference type="NCBI Taxonomy" id="1400861"/>
    <lineage>
        <taxon>Bacteria</taxon>
        <taxon>Pseudomonadati</taxon>
        <taxon>Pseudomonadota</taxon>
        <taxon>Gammaproteobacteria</taxon>
        <taxon>Candidatus Competibacteraceae</taxon>
        <taxon>Candidatus Contendibacter</taxon>
    </lineage>
</organism>
<dbReference type="EMBL" id="CBTK010000040">
    <property type="protein sequence ID" value="CDH43800.1"/>
    <property type="molecule type" value="Genomic_DNA"/>
</dbReference>
<evidence type="ECO:0000313" key="1">
    <source>
        <dbReference type="EMBL" id="CDH43800.1"/>
    </source>
</evidence>
<sequence>MYSPNPSCESRENLQKDLIQPMKANPLIVITKTVRSIGLKLSELLAMGD</sequence>
<reference evidence="1 2" key="1">
    <citation type="journal article" date="2014" name="ISME J.">
        <title>Candidatus Competibacter-lineage genomes retrieved from metagenomes reveal functional metabolic diversity.</title>
        <authorList>
            <person name="McIlroy S.J."/>
            <person name="Albertsen M."/>
            <person name="Andresen E.K."/>
            <person name="Saunders A.M."/>
            <person name="Kristiansen R."/>
            <person name="Stokholm-Bjerregaard M."/>
            <person name="Nielsen K.L."/>
            <person name="Nielsen P.H."/>
        </authorList>
    </citation>
    <scope>NUCLEOTIDE SEQUENCE [LARGE SCALE GENOMIC DNA]</scope>
    <source>
        <strain evidence="1 2">Run_B_J11</strain>
    </source>
</reference>
<accession>A0A7U7G8C8</accession>